<comment type="caution">
    <text evidence="2">The sequence shown here is derived from an EMBL/GenBank/DDBJ whole genome shotgun (WGS) entry which is preliminary data.</text>
</comment>
<dbReference type="Proteomes" id="UP001607302">
    <property type="component" value="Unassembled WGS sequence"/>
</dbReference>
<proteinExistence type="predicted"/>
<gene>
    <name evidence="2" type="ORF">V1478_006652</name>
</gene>
<dbReference type="AlphaFoldDB" id="A0ABD2B8G0"/>
<accession>A0ABD2B8G0</accession>
<keyword evidence="3" id="KW-1185">Reference proteome</keyword>
<reference evidence="2 3" key="1">
    <citation type="journal article" date="2024" name="Ann. Entomol. Soc. Am.">
        <title>Genomic analyses of the southern and eastern yellowjacket wasps (Hymenoptera: Vespidae) reveal evolutionary signatures of social life.</title>
        <authorList>
            <person name="Catto M.A."/>
            <person name="Caine P.B."/>
            <person name="Orr S.E."/>
            <person name="Hunt B.G."/>
            <person name="Goodisman M.A.D."/>
        </authorList>
    </citation>
    <scope>NUCLEOTIDE SEQUENCE [LARGE SCALE GENOMIC DNA]</scope>
    <source>
        <strain evidence="2">233</strain>
        <tissue evidence="2">Head and thorax</tissue>
    </source>
</reference>
<evidence type="ECO:0000313" key="3">
    <source>
        <dbReference type="Proteomes" id="UP001607302"/>
    </source>
</evidence>
<name>A0ABD2B8G0_VESSQ</name>
<dbReference type="EMBL" id="JAUDFV010000132">
    <property type="protein sequence ID" value="KAL2729020.1"/>
    <property type="molecule type" value="Genomic_DNA"/>
</dbReference>
<evidence type="ECO:0000313" key="2">
    <source>
        <dbReference type="EMBL" id="KAL2729020.1"/>
    </source>
</evidence>
<organism evidence="2 3">
    <name type="scientific">Vespula squamosa</name>
    <name type="common">Southern yellow jacket</name>
    <name type="synonym">Wasp</name>
    <dbReference type="NCBI Taxonomy" id="30214"/>
    <lineage>
        <taxon>Eukaryota</taxon>
        <taxon>Metazoa</taxon>
        <taxon>Ecdysozoa</taxon>
        <taxon>Arthropoda</taxon>
        <taxon>Hexapoda</taxon>
        <taxon>Insecta</taxon>
        <taxon>Pterygota</taxon>
        <taxon>Neoptera</taxon>
        <taxon>Endopterygota</taxon>
        <taxon>Hymenoptera</taxon>
        <taxon>Apocrita</taxon>
        <taxon>Aculeata</taxon>
        <taxon>Vespoidea</taxon>
        <taxon>Vespidae</taxon>
        <taxon>Vespinae</taxon>
        <taxon>Vespula</taxon>
    </lineage>
</organism>
<evidence type="ECO:0000256" key="1">
    <source>
        <dbReference type="SAM" id="MobiDB-lite"/>
    </source>
</evidence>
<feature type="region of interest" description="Disordered" evidence="1">
    <location>
        <begin position="23"/>
        <end position="83"/>
    </location>
</feature>
<sequence>MIRFYVDEDLFLLEVSHSRLNGDAVSERNSTNPGSPSDPTDPGEASSSGYDVTLIELPSSPPHLAHSPLANSTHAHAHAHVHESGNTIEDSSIAFYLTSFRYPQILNILLVRIRKKYAAPYARKNHESRLRSYMRG</sequence>
<feature type="compositionally biased region" description="Polar residues" evidence="1">
    <location>
        <begin position="27"/>
        <end position="38"/>
    </location>
</feature>
<protein>
    <submittedName>
        <fullName evidence="2">Protein grainyhead isoform X1</fullName>
    </submittedName>
</protein>